<evidence type="ECO:0000259" key="2">
    <source>
        <dbReference type="Pfam" id="PF07985"/>
    </source>
</evidence>
<evidence type="ECO:0000256" key="1">
    <source>
        <dbReference type="ARBA" id="ARBA00009856"/>
    </source>
</evidence>
<dbReference type="OrthoDB" id="551431at2759"/>
<organism evidence="3 4">
    <name type="scientific">Neolecta irregularis (strain DAH-3)</name>
    <dbReference type="NCBI Taxonomy" id="1198029"/>
    <lineage>
        <taxon>Eukaryota</taxon>
        <taxon>Fungi</taxon>
        <taxon>Dikarya</taxon>
        <taxon>Ascomycota</taxon>
        <taxon>Taphrinomycotina</taxon>
        <taxon>Neolectales</taxon>
        <taxon>Neolectaceae</taxon>
        <taxon>Neolecta</taxon>
    </lineage>
</organism>
<proteinExistence type="inferred from homology"/>
<protein>
    <submittedName>
        <fullName evidence="3">SRR1-like protein</fullName>
    </submittedName>
</protein>
<dbReference type="EMBL" id="LXFE01000515">
    <property type="protein sequence ID" value="OLL25023.1"/>
    <property type="molecule type" value="Genomic_DNA"/>
</dbReference>
<sequence length="201" mass="23180">MQSSFLPVKAICFGLGSLSFRRPLSQLALAIETFHMFRISRNRFAYDPVFQIQDIELLKSLDIDVIPPDKAYDYTVRETTLFYMPFCDAVLYEAVLRANWSAEMLGNVGILGNNLSSYVERNSKKKMKREFPCIFAISDYLDCRPLPQNFEADDTFSDLCFTTFSISRMPDINNEFWECIGFDTLLAELKNLSIRHETTKG</sequence>
<comment type="similarity">
    <text evidence="1">Belongs to the SRR1 family.</text>
</comment>
<keyword evidence="4" id="KW-1185">Reference proteome</keyword>
<dbReference type="Pfam" id="PF07985">
    <property type="entry name" value="SRR1"/>
    <property type="match status" value="1"/>
</dbReference>
<dbReference type="AlphaFoldDB" id="A0A1U7LR17"/>
<evidence type="ECO:0000313" key="3">
    <source>
        <dbReference type="EMBL" id="OLL25023.1"/>
    </source>
</evidence>
<dbReference type="Proteomes" id="UP000186594">
    <property type="component" value="Unassembled WGS sequence"/>
</dbReference>
<dbReference type="InterPro" id="IPR012942">
    <property type="entry name" value="SRR1-like"/>
</dbReference>
<gene>
    <name evidence="3" type="ORF">NEOLI_000129</name>
</gene>
<dbReference type="PANTHER" id="PTHR28626">
    <property type="entry name" value="SRR1-LIKE PROTEIN"/>
    <property type="match status" value="1"/>
</dbReference>
<dbReference type="GO" id="GO:0005634">
    <property type="term" value="C:nucleus"/>
    <property type="evidence" value="ECO:0007669"/>
    <property type="project" value="TreeGrafter"/>
</dbReference>
<name>A0A1U7LR17_NEOID</name>
<evidence type="ECO:0000313" key="4">
    <source>
        <dbReference type="Proteomes" id="UP000186594"/>
    </source>
</evidence>
<comment type="caution">
    <text evidence="3">The sequence shown here is derived from an EMBL/GenBank/DDBJ whole genome shotgun (WGS) entry which is preliminary data.</text>
</comment>
<accession>A0A1U7LR17</accession>
<reference evidence="3 4" key="1">
    <citation type="submission" date="2016-04" db="EMBL/GenBank/DDBJ databases">
        <title>Evolutionary innovation and constraint leading to complex multicellularity in the Ascomycota.</title>
        <authorList>
            <person name="Cisse O."/>
            <person name="Nguyen A."/>
            <person name="Hewitt D.A."/>
            <person name="Jedd G."/>
            <person name="Stajich J.E."/>
        </authorList>
    </citation>
    <scope>NUCLEOTIDE SEQUENCE [LARGE SCALE GENOMIC DNA]</scope>
    <source>
        <strain evidence="3 4">DAH-3</strain>
    </source>
</reference>
<dbReference type="GO" id="GO:0005737">
    <property type="term" value="C:cytoplasm"/>
    <property type="evidence" value="ECO:0007669"/>
    <property type="project" value="TreeGrafter"/>
</dbReference>
<dbReference type="InterPro" id="IPR040044">
    <property type="entry name" value="SRR1L"/>
</dbReference>
<dbReference type="OMA" id="VVTRKKW"/>
<feature type="domain" description="SRR1-like" evidence="2">
    <location>
        <begin position="8"/>
        <end position="161"/>
    </location>
</feature>
<dbReference type="PANTHER" id="PTHR28626:SF3">
    <property type="entry name" value="SRR1-LIKE PROTEIN"/>
    <property type="match status" value="1"/>
</dbReference>